<dbReference type="SUPFAM" id="SSF82057">
    <property type="entry name" value="Prokaryotic SH3-related domain"/>
    <property type="match status" value="4"/>
</dbReference>
<dbReference type="NCBIfam" id="NF033202">
    <property type="entry name" value="GW_glycos_SH3"/>
    <property type="match status" value="2"/>
</dbReference>
<sequence length="476" mass="53247">MSSKYLTQYIDVQEEKTTERATYVKFSISGKVVGFIDKRALRSPEKILSTKSVNYDAKITRATDGIFTRPYKTANYKRLTSSKTYLNRDVRVLEEIKTERATYVKFSIGGKVIGYIDKNGLKLYESVRSTKSVKYGAIINTTTDGVFTAPYNTYGFKQLGFSSKYLTQYIDVSEEKITPRATYVKFSQNGKVIGYVDKRALVSPEKVLSTKSVNYHAVISSKYDGVFTAPYRTVGYKKLGTSNNYFSRAVTVTEEKRTSRATYVRFSYNGKNIGYVDKRALRIGEQAIASSPTAKKTSQILTVVGSGANATITYWEKTYGVWNTKFTVNGHVGKQGIGKASETKSYTPKGSYKLGFSFGTSNPGSLSTFRKITNKSYWISTVNSAYYNTWREFKVSSADEHLASYKTQYQYARVINYNTSPVVKGAGSAFFLHVDNGKPTAGCVSIPKSAMIRVLKETGNNAYIINVNNTNEIVKY</sequence>
<dbReference type="InterPro" id="IPR038200">
    <property type="entry name" value="GW_dom_sf"/>
</dbReference>
<name>W7BP13_9LIST</name>
<dbReference type="EMBL" id="AOCG01000001">
    <property type="protein sequence ID" value="EUJ21778.1"/>
    <property type="molecule type" value="Genomic_DNA"/>
</dbReference>
<feature type="domain" description="GW" evidence="2">
    <location>
        <begin position="49"/>
        <end position="126"/>
    </location>
</feature>
<keyword evidence="4" id="KW-1185">Reference proteome</keyword>
<feature type="domain" description="GW" evidence="2">
    <location>
        <begin position="129"/>
        <end position="206"/>
    </location>
</feature>
<keyword evidence="1" id="KW-0732">Signal</keyword>
<evidence type="ECO:0000313" key="3">
    <source>
        <dbReference type="EMBL" id="EUJ21778.1"/>
    </source>
</evidence>
<evidence type="ECO:0000259" key="2">
    <source>
        <dbReference type="PROSITE" id="PS51780"/>
    </source>
</evidence>
<dbReference type="Proteomes" id="UP000019246">
    <property type="component" value="Unassembled WGS sequence"/>
</dbReference>
<gene>
    <name evidence="3" type="ORF">MAQA_00155</name>
</gene>
<accession>W7BP13</accession>
<organism evidence="3 4">
    <name type="scientific">Listeria aquatica FSL S10-1188</name>
    <dbReference type="NCBI Taxonomy" id="1265818"/>
    <lineage>
        <taxon>Bacteria</taxon>
        <taxon>Bacillati</taxon>
        <taxon>Bacillota</taxon>
        <taxon>Bacilli</taxon>
        <taxon>Bacillales</taxon>
        <taxon>Listeriaceae</taxon>
        <taxon>Listeria</taxon>
    </lineage>
</organism>
<dbReference type="PROSITE" id="PS51780">
    <property type="entry name" value="GW"/>
    <property type="match status" value="3"/>
</dbReference>
<feature type="domain" description="GW" evidence="2">
    <location>
        <begin position="209"/>
        <end position="286"/>
    </location>
</feature>
<comment type="caution">
    <text evidence="3">The sequence shown here is derived from an EMBL/GenBank/DDBJ whole genome shotgun (WGS) entry which is preliminary data.</text>
</comment>
<dbReference type="PANTHER" id="PTHR38589">
    <property type="entry name" value="BLR0621 PROTEIN"/>
    <property type="match status" value="1"/>
</dbReference>
<proteinExistence type="predicted"/>
<dbReference type="PANTHER" id="PTHR38589:SF1">
    <property type="entry name" value="BLR0621 PROTEIN"/>
    <property type="match status" value="1"/>
</dbReference>
<dbReference type="InterPro" id="IPR025987">
    <property type="entry name" value="GW_dom"/>
</dbReference>
<dbReference type="PATRIC" id="fig|1265818.5.peg.30"/>
<protein>
    <recommendedName>
        <fullName evidence="2">GW domain-containing protein</fullName>
    </recommendedName>
</protein>
<reference evidence="3 4" key="1">
    <citation type="journal article" date="2014" name="Int. J. Syst. Evol. Microbiol.">
        <title>Listeria floridensis sp. nov., Listeria aquatica sp. nov., Listeria cornellensis sp. nov., Listeria riparia sp. nov. and Listeria grandensis sp. nov., from agricultural and natural environments.</title>
        <authorList>
            <person name="den Bakker H.C."/>
            <person name="Warchocki S."/>
            <person name="Wright E.M."/>
            <person name="Allred A.F."/>
            <person name="Ahlstrom C."/>
            <person name="Manuel C.S."/>
            <person name="Stasiewicz M.J."/>
            <person name="Burrell A."/>
            <person name="Roof S."/>
            <person name="Strawn L."/>
            <person name="Fortes E.D."/>
            <person name="Nightingale K.K."/>
            <person name="Kephart D."/>
            <person name="Wiedmann M."/>
        </authorList>
    </citation>
    <scope>NUCLEOTIDE SEQUENCE [LARGE SCALE GENOMIC DNA]</scope>
    <source>
        <strain evidence="3 4">FSL S10-1188</strain>
    </source>
</reference>
<evidence type="ECO:0000313" key="4">
    <source>
        <dbReference type="Proteomes" id="UP000019246"/>
    </source>
</evidence>
<dbReference type="AlphaFoldDB" id="W7BP13"/>
<dbReference type="Pfam" id="PF13457">
    <property type="entry name" value="GW"/>
    <property type="match status" value="4"/>
</dbReference>
<evidence type="ECO:0000256" key="1">
    <source>
        <dbReference type="ARBA" id="ARBA00022729"/>
    </source>
</evidence>
<dbReference type="Gene3D" id="2.30.30.170">
    <property type="match status" value="4"/>
</dbReference>